<name>A0A6P1CE46_RHITR</name>
<accession>A0A6P1CE46</accession>
<evidence type="ECO:0000313" key="2">
    <source>
        <dbReference type="Proteomes" id="UP000471190"/>
    </source>
</evidence>
<dbReference type="AlphaFoldDB" id="A0A6P1CE46"/>
<sequence>MLKRQRLFLGLWIKVAVFVDKRDHSAMPQTARVAYGIHVLKRSPGPGLIETFLKIRRCQPKRTNIVRRIRTAPNMKLLDVRHAVFYFSSS</sequence>
<gene>
    <name evidence="1" type="ORF">GXW80_30620</name>
</gene>
<protein>
    <submittedName>
        <fullName evidence="1">Uncharacterized protein</fullName>
    </submittedName>
</protein>
<dbReference type="Proteomes" id="UP000471190">
    <property type="component" value="Unassembled WGS sequence"/>
</dbReference>
<reference evidence="1 2" key="1">
    <citation type="submission" date="2020-02" db="EMBL/GenBank/DDBJ databases">
        <title>Draft genome sequence of Rhizobium tropici.</title>
        <authorList>
            <person name="Khayi S."/>
            <person name="Jemo M."/>
        </authorList>
    </citation>
    <scope>NUCLEOTIDE SEQUENCE [LARGE SCALE GENOMIC DNA]</scope>
    <source>
        <strain evidence="1 2">A12</strain>
        <plasmid evidence="1">pA12b</plasmid>
    </source>
</reference>
<keyword evidence="1" id="KW-0614">Plasmid</keyword>
<dbReference type="EMBL" id="JAADZA010000079">
    <property type="protein sequence ID" value="NEV15308.1"/>
    <property type="molecule type" value="Genomic_DNA"/>
</dbReference>
<evidence type="ECO:0000313" key="1">
    <source>
        <dbReference type="EMBL" id="NEV15308.1"/>
    </source>
</evidence>
<comment type="caution">
    <text evidence="1">The sequence shown here is derived from an EMBL/GenBank/DDBJ whole genome shotgun (WGS) entry which is preliminary data.</text>
</comment>
<geneLocation type="plasmid" evidence="1">
    <name>pA12b</name>
</geneLocation>
<organism evidence="1 2">
    <name type="scientific">Rhizobium tropici</name>
    <dbReference type="NCBI Taxonomy" id="398"/>
    <lineage>
        <taxon>Bacteria</taxon>
        <taxon>Pseudomonadati</taxon>
        <taxon>Pseudomonadota</taxon>
        <taxon>Alphaproteobacteria</taxon>
        <taxon>Hyphomicrobiales</taxon>
        <taxon>Rhizobiaceae</taxon>
        <taxon>Rhizobium/Agrobacterium group</taxon>
        <taxon>Rhizobium</taxon>
    </lineage>
</organism>
<proteinExistence type="predicted"/>